<organism evidence="1 2">
    <name type="scientific">Micromonospora costi</name>
    <dbReference type="NCBI Taxonomy" id="1530042"/>
    <lineage>
        <taxon>Bacteria</taxon>
        <taxon>Bacillati</taxon>
        <taxon>Actinomycetota</taxon>
        <taxon>Actinomycetes</taxon>
        <taxon>Micromonosporales</taxon>
        <taxon>Micromonosporaceae</taxon>
        <taxon>Micromonospora</taxon>
    </lineage>
</organism>
<dbReference type="Proteomes" id="UP000279968">
    <property type="component" value="Unassembled WGS sequence"/>
</dbReference>
<gene>
    <name evidence="1" type="ORF">D7193_15285</name>
</gene>
<dbReference type="AlphaFoldDB" id="A0A3B0AA61"/>
<keyword evidence="2" id="KW-1185">Reference proteome</keyword>
<comment type="caution">
    <text evidence="1">The sequence shown here is derived from an EMBL/GenBank/DDBJ whole genome shotgun (WGS) entry which is preliminary data.</text>
</comment>
<proteinExistence type="predicted"/>
<sequence>MTDFNAELPTNAGVLLTTRTGTTSGDTVPAGCVLILRNAGAASHTVSLTVGATFDGLSVSNRAVSIGAGGVGAIRVPANYGDANGRVPIAINGTANEVTYQILGM</sequence>
<dbReference type="RefSeq" id="WP_120780130.1">
    <property type="nucleotide sequence ID" value="NZ_JBHLUP010000002.1"/>
</dbReference>
<dbReference type="EMBL" id="RBAN01000002">
    <property type="protein sequence ID" value="RKN55947.1"/>
    <property type="molecule type" value="Genomic_DNA"/>
</dbReference>
<evidence type="ECO:0000313" key="2">
    <source>
        <dbReference type="Proteomes" id="UP000279968"/>
    </source>
</evidence>
<reference evidence="1 2" key="1">
    <citation type="journal article" date="2015" name="Int. J. Syst. Evol. Microbiol.">
        <title>Micromonospora costi sp. nov., isolated from a leaf of Costus speciosus.</title>
        <authorList>
            <person name="Thawai C."/>
        </authorList>
    </citation>
    <scope>NUCLEOTIDE SEQUENCE [LARGE SCALE GENOMIC DNA]</scope>
    <source>
        <strain evidence="1 2">CS1-12</strain>
    </source>
</reference>
<protein>
    <submittedName>
        <fullName evidence="1">Uncharacterized protein</fullName>
    </submittedName>
</protein>
<name>A0A3B0AA61_9ACTN</name>
<dbReference type="OrthoDB" id="3396308at2"/>
<evidence type="ECO:0000313" key="1">
    <source>
        <dbReference type="EMBL" id="RKN55947.1"/>
    </source>
</evidence>
<accession>A0A3B0AA61</accession>